<name>A0A6J4KW41_9ACTN</name>
<feature type="compositionally biased region" description="Basic and acidic residues" evidence="1">
    <location>
        <begin position="108"/>
        <end position="139"/>
    </location>
</feature>
<feature type="compositionally biased region" description="Basic and acidic residues" evidence="1">
    <location>
        <begin position="241"/>
        <end position="254"/>
    </location>
</feature>
<reference evidence="2" key="1">
    <citation type="submission" date="2020-02" db="EMBL/GenBank/DDBJ databases">
        <authorList>
            <person name="Meier V. D."/>
        </authorList>
    </citation>
    <scope>NUCLEOTIDE SEQUENCE</scope>
    <source>
        <strain evidence="2">AVDCRST_MAG07</strain>
    </source>
</reference>
<feature type="compositionally biased region" description="Basic residues" evidence="1">
    <location>
        <begin position="79"/>
        <end position="107"/>
    </location>
</feature>
<feature type="compositionally biased region" description="Basic residues" evidence="1">
    <location>
        <begin position="31"/>
        <end position="41"/>
    </location>
</feature>
<evidence type="ECO:0000313" key="2">
    <source>
        <dbReference type="EMBL" id="CAA9314805.1"/>
    </source>
</evidence>
<organism evidence="2">
    <name type="scientific">uncultured Frankineae bacterium</name>
    <dbReference type="NCBI Taxonomy" id="437475"/>
    <lineage>
        <taxon>Bacteria</taxon>
        <taxon>Bacillati</taxon>
        <taxon>Actinomycetota</taxon>
        <taxon>Actinomycetes</taxon>
        <taxon>Frankiales</taxon>
        <taxon>environmental samples</taxon>
    </lineage>
</organism>
<feature type="compositionally biased region" description="Basic residues" evidence="1">
    <location>
        <begin position="212"/>
        <end position="223"/>
    </location>
</feature>
<accession>A0A6J4KW41</accession>
<dbReference type="AlphaFoldDB" id="A0A6J4KW41"/>
<sequence>DRRRHGQHDRTRRDHRPPAAAGGPRPAAPRPLRRRQRRGARRDRGGDRAAVAGLQGDGGGAAARAADPALLAAGEVRRGPRRRGPAVQHRAGRPRLVRHLRAHRRHPEVRPRPRDQVRDLRHQPDQGRHHRRAALDRLDPAVGALQGPRGREGLRRPGGAAAPLAHRAGGRGRDGHRPRGPARDLQPGQLRQRRRAGRAAHPWWRREGRHPLAGRHPRGHQGRGPRPGLRDRGDQAPARQGDQHAARAREDRRHPLLLRGADPGRDRTGARRHREPDLPDAHQGGAAAARQAVRDRL</sequence>
<feature type="compositionally biased region" description="Low complexity" evidence="1">
    <location>
        <begin position="157"/>
        <end position="167"/>
    </location>
</feature>
<feature type="compositionally biased region" description="Low complexity" evidence="1">
    <location>
        <begin position="62"/>
        <end position="74"/>
    </location>
</feature>
<protein>
    <submittedName>
        <fullName evidence="2">RNA polymerase sigma factor</fullName>
    </submittedName>
</protein>
<dbReference type="EMBL" id="CADCUB010000044">
    <property type="protein sequence ID" value="CAA9314805.1"/>
    <property type="molecule type" value="Genomic_DNA"/>
</dbReference>
<feature type="non-terminal residue" evidence="2">
    <location>
        <position position="1"/>
    </location>
</feature>
<feature type="compositionally biased region" description="Basic and acidic residues" evidence="1">
    <location>
        <begin position="262"/>
        <end position="280"/>
    </location>
</feature>
<gene>
    <name evidence="2" type="ORF">AVDCRST_MAG07-829</name>
</gene>
<feature type="region of interest" description="Disordered" evidence="1">
    <location>
        <begin position="1"/>
        <end position="297"/>
    </location>
</feature>
<evidence type="ECO:0000256" key="1">
    <source>
        <dbReference type="SAM" id="MobiDB-lite"/>
    </source>
</evidence>
<feature type="non-terminal residue" evidence="2">
    <location>
        <position position="297"/>
    </location>
</feature>
<feature type="compositionally biased region" description="Low complexity" evidence="1">
    <location>
        <begin position="281"/>
        <end position="291"/>
    </location>
</feature>
<proteinExistence type="predicted"/>